<dbReference type="InterPro" id="IPR045464">
    <property type="entry name" value="Hrt3/FBXO9_C"/>
</dbReference>
<dbReference type="GO" id="GO:0031146">
    <property type="term" value="P:SCF-dependent proteasomal ubiquitin-dependent protein catabolic process"/>
    <property type="evidence" value="ECO:0007669"/>
    <property type="project" value="TreeGrafter"/>
</dbReference>
<name>A0A0H5R8I8_9EUKA</name>
<keyword evidence="1" id="KW-0833">Ubl conjugation pathway</keyword>
<evidence type="ECO:0000259" key="2">
    <source>
        <dbReference type="Pfam" id="PF12937"/>
    </source>
</evidence>
<dbReference type="EMBL" id="HACM01004222">
    <property type="protein sequence ID" value="CRZ04664.1"/>
    <property type="molecule type" value="Transcribed_RNA"/>
</dbReference>
<dbReference type="InterPro" id="IPR001810">
    <property type="entry name" value="F-box_dom"/>
</dbReference>
<dbReference type="Pfam" id="PF19270">
    <property type="entry name" value="FBO_C"/>
    <property type="match status" value="1"/>
</dbReference>
<protein>
    <submittedName>
        <fullName evidence="4">Uncharacterized protein</fullName>
    </submittedName>
</protein>
<dbReference type="Gene3D" id="1.20.1280.50">
    <property type="match status" value="1"/>
</dbReference>
<dbReference type="Pfam" id="PF12937">
    <property type="entry name" value="F-box-like"/>
    <property type="match status" value="1"/>
</dbReference>
<accession>A0A0H5R8I8</accession>
<evidence type="ECO:0000256" key="1">
    <source>
        <dbReference type="ARBA" id="ARBA00022786"/>
    </source>
</evidence>
<dbReference type="AlphaFoldDB" id="A0A0H5R8I8"/>
<dbReference type="GO" id="GO:0019005">
    <property type="term" value="C:SCF ubiquitin ligase complex"/>
    <property type="evidence" value="ECO:0007669"/>
    <property type="project" value="TreeGrafter"/>
</dbReference>
<proteinExistence type="predicted"/>
<dbReference type="PANTHER" id="PTHR12874">
    <property type="entry name" value="F-BOX ONLY PROTEIN 48-RELATED"/>
    <property type="match status" value="1"/>
</dbReference>
<feature type="domain" description="F-box" evidence="2">
    <location>
        <begin position="51"/>
        <end position="85"/>
    </location>
</feature>
<dbReference type="GO" id="GO:0005737">
    <property type="term" value="C:cytoplasm"/>
    <property type="evidence" value="ECO:0007669"/>
    <property type="project" value="TreeGrafter"/>
</dbReference>
<feature type="domain" description="F-box protein Hrt3/FBXO9 C-terminal" evidence="3">
    <location>
        <begin position="98"/>
        <end position="241"/>
    </location>
</feature>
<evidence type="ECO:0000259" key="3">
    <source>
        <dbReference type="Pfam" id="PF19270"/>
    </source>
</evidence>
<dbReference type="PANTHER" id="PTHR12874:SF9">
    <property type="entry name" value="F-BOX ONLY PROTEIN 48"/>
    <property type="match status" value="1"/>
</dbReference>
<dbReference type="SUPFAM" id="SSF81383">
    <property type="entry name" value="F-box domain"/>
    <property type="match status" value="1"/>
</dbReference>
<sequence length="258" mass="29363">MATLPRMSPLTIPGFSGDHRAPVHCDDGASISRGCDDNHGLVIDSDQLFWVFSFLDGYSIARCSAVCKSWNCNGHRNLIWQSVCVAMFGRDIQLGRQLSWRELFMSVPHVRFDGVYCLQVSYWRKGSSLSNYALFRLSYYRYLRFMPDQTVLYALVNDPPQTLIPRLFNVQSSSSDSQGEVSDPGIYRGRYKVNKKKVSIIVEMRHMVAGIRVRIDSTSHGKFNRLEFVSLSSISDDAGGSSSFRVPDQPFCFHYVNW</sequence>
<evidence type="ECO:0000313" key="4">
    <source>
        <dbReference type="EMBL" id="CRZ04664.1"/>
    </source>
</evidence>
<organism evidence="4">
    <name type="scientific">Spongospora subterranea</name>
    <dbReference type="NCBI Taxonomy" id="70186"/>
    <lineage>
        <taxon>Eukaryota</taxon>
        <taxon>Sar</taxon>
        <taxon>Rhizaria</taxon>
        <taxon>Endomyxa</taxon>
        <taxon>Phytomyxea</taxon>
        <taxon>Plasmodiophorida</taxon>
        <taxon>Plasmodiophoridae</taxon>
        <taxon>Spongospora</taxon>
    </lineage>
</organism>
<reference evidence="4" key="1">
    <citation type="submission" date="2015-04" db="EMBL/GenBank/DDBJ databases">
        <title>The genome sequence of the plant pathogenic Rhizarian Plasmodiophora brassicae reveals insights in its biotrophic life cycle and the origin of chitin synthesis.</title>
        <authorList>
            <person name="Schwelm A."/>
            <person name="Fogelqvist J."/>
            <person name="Knaust A."/>
            <person name="Julke S."/>
            <person name="Lilja T."/>
            <person name="Dhandapani V."/>
            <person name="Bonilla-Rosso G."/>
            <person name="Karlsson M."/>
            <person name="Shevchenko A."/>
            <person name="Choi S.R."/>
            <person name="Kim H.G."/>
            <person name="Park J.Y."/>
            <person name="Lim Y.P."/>
            <person name="Ludwig-Muller J."/>
            <person name="Dixelius C."/>
        </authorList>
    </citation>
    <scope>NUCLEOTIDE SEQUENCE</scope>
    <source>
        <tissue evidence="4">Potato root galls</tissue>
    </source>
</reference>
<dbReference type="InterPro" id="IPR036047">
    <property type="entry name" value="F-box-like_dom_sf"/>
</dbReference>